<name>A0AAE4MJN7_9EURY</name>
<dbReference type="PANTHER" id="PTHR10361">
    <property type="entry name" value="SODIUM-BILE ACID COTRANSPORTER"/>
    <property type="match status" value="1"/>
</dbReference>
<evidence type="ECO:0000256" key="5">
    <source>
        <dbReference type="SAM" id="Phobius"/>
    </source>
</evidence>
<evidence type="ECO:0000313" key="6">
    <source>
        <dbReference type="EMBL" id="MDV0447169.1"/>
    </source>
</evidence>
<dbReference type="PANTHER" id="PTHR10361:SF28">
    <property type="entry name" value="P3 PROTEIN-RELATED"/>
    <property type="match status" value="1"/>
</dbReference>
<dbReference type="Proteomes" id="UP001271789">
    <property type="component" value="Unassembled WGS sequence"/>
</dbReference>
<organism evidence="6 7">
    <name type="scientific">Methanolapillus africanus</name>
    <dbReference type="NCBI Taxonomy" id="3028297"/>
    <lineage>
        <taxon>Archaea</taxon>
        <taxon>Methanobacteriati</taxon>
        <taxon>Methanobacteriota</taxon>
        <taxon>Stenosarchaea group</taxon>
        <taxon>Methanomicrobia</taxon>
        <taxon>Methanosarcinales</taxon>
        <taxon>Methanosarcinaceae</taxon>
        <taxon>Methanolapillus</taxon>
    </lineage>
</organism>
<feature type="transmembrane region" description="Helical" evidence="5">
    <location>
        <begin position="144"/>
        <end position="165"/>
    </location>
</feature>
<feature type="transmembrane region" description="Helical" evidence="5">
    <location>
        <begin position="6"/>
        <end position="25"/>
    </location>
</feature>
<keyword evidence="4 5" id="KW-0472">Membrane</keyword>
<dbReference type="EMBL" id="JAWDKD010000018">
    <property type="protein sequence ID" value="MDV0447169.1"/>
    <property type="molecule type" value="Genomic_DNA"/>
</dbReference>
<comment type="caution">
    <text evidence="6">The sequence shown here is derived from an EMBL/GenBank/DDBJ whole genome shotgun (WGS) entry which is preliminary data.</text>
</comment>
<evidence type="ECO:0000256" key="2">
    <source>
        <dbReference type="ARBA" id="ARBA00022692"/>
    </source>
</evidence>
<dbReference type="InterPro" id="IPR002657">
    <property type="entry name" value="BilAc:Na_symport/Acr3"/>
</dbReference>
<evidence type="ECO:0000313" key="7">
    <source>
        <dbReference type="Proteomes" id="UP001271789"/>
    </source>
</evidence>
<dbReference type="InterPro" id="IPR004710">
    <property type="entry name" value="Bilac:Na_transpt"/>
</dbReference>
<gene>
    <name evidence="6" type="ORF">MsAg5_10470</name>
</gene>
<dbReference type="Pfam" id="PF01758">
    <property type="entry name" value="SBF"/>
    <property type="match status" value="1"/>
</dbReference>
<dbReference type="InterPro" id="IPR038770">
    <property type="entry name" value="Na+/solute_symporter_sf"/>
</dbReference>
<dbReference type="Gene3D" id="1.20.1530.20">
    <property type="match status" value="1"/>
</dbReference>
<evidence type="ECO:0000256" key="1">
    <source>
        <dbReference type="ARBA" id="ARBA00004141"/>
    </source>
</evidence>
<evidence type="ECO:0000256" key="4">
    <source>
        <dbReference type="ARBA" id="ARBA00023136"/>
    </source>
</evidence>
<keyword evidence="3 5" id="KW-1133">Transmembrane helix</keyword>
<evidence type="ECO:0000256" key="3">
    <source>
        <dbReference type="ARBA" id="ARBA00022989"/>
    </source>
</evidence>
<protein>
    <recommendedName>
        <fullName evidence="8">Bile acid:sodium symporter family protein</fullName>
    </recommendedName>
</protein>
<dbReference type="GO" id="GO:0016020">
    <property type="term" value="C:membrane"/>
    <property type="evidence" value="ECO:0007669"/>
    <property type="project" value="UniProtKB-SubCell"/>
</dbReference>
<comment type="subcellular location">
    <subcellularLocation>
        <location evidence="1">Membrane</location>
        <topology evidence="1">Multi-pass membrane protein</topology>
    </subcellularLocation>
</comment>
<keyword evidence="7" id="KW-1185">Reference proteome</keyword>
<sequence length="298" mass="31890">MIDQINAFLVSVQPFLLIFFVYATMIEMGTTMTIHDIFKSFKMPKVLISALVINLVLSPIIAVLITQIFQTQLGPTYQAVALTAILINLIAGAPAGPKNVQLAQGDEPMSIALLAVLSIAVVFIVPFSSHIFLPGDVEINSVSIIVNLVILVLIPMAIGLILHSAKPAWADKVRKPLAVLSNIGLVGVIISYLVPNINNIIEVGLLAALVFLLILVLNFLTGFLTIGNKLEKKTVSMITIAKNFGVAMSLSASVFAAYNLTPYLMTYVVIILVFTIPAALLMKKYGGAGATRESAASK</sequence>
<feature type="transmembrane region" description="Helical" evidence="5">
    <location>
        <begin position="200"/>
        <end position="226"/>
    </location>
</feature>
<feature type="transmembrane region" description="Helical" evidence="5">
    <location>
        <begin position="177"/>
        <end position="194"/>
    </location>
</feature>
<keyword evidence="2 5" id="KW-0812">Transmembrane</keyword>
<dbReference type="RefSeq" id="WP_338099591.1">
    <property type="nucleotide sequence ID" value="NZ_JAWDKD010000018.1"/>
</dbReference>
<dbReference type="AlphaFoldDB" id="A0AAE4MJN7"/>
<proteinExistence type="predicted"/>
<evidence type="ECO:0008006" key="8">
    <source>
        <dbReference type="Google" id="ProtNLM"/>
    </source>
</evidence>
<feature type="transmembrane region" description="Helical" evidence="5">
    <location>
        <begin position="109"/>
        <end position="132"/>
    </location>
</feature>
<accession>A0AAE4MJN7</accession>
<feature type="transmembrane region" description="Helical" evidence="5">
    <location>
        <begin position="264"/>
        <end position="282"/>
    </location>
</feature>
<feature type="transmembrane region" description="Helical" evidence="5">
    <location>
        <begin position="75"/>
        <end position="97"/>
    </location>
</feature>
<feature type="transmembrane region" description="Helical" evidence="5">
    <location>
        <begin position="46"/>
        <end position="69"/>
    </location>
</feature>
<reference evidence="6" key="1">
    <citation type="submission" date="2023-06" db="EMBL/GenBank/DDBJ databases">
        <title>Genome sequence of Methanosarcinaceae archaeon Ag5.</title>
        <authorList>
            <person name="Protasov E."/>
            <person name="Platt K."/>
            <person name="Poehlein A."/>
            <person name="Daniel R."/>
            <person name="Brune A."/>
        </authorList>
    </citation>
    <scope>NUCLEOTIDE SEQUENCE</scope>
    <source>
        <strain evidence="6">Ag5</strain>
    </source>
</reference>